<dbReference type="Proteomes" id="UP001430455">
    <property type="component" value="Unassembled WGS sequence"/>
</dbReference>
<dbReference type="EMBL" id="RKLT01000016">
    <property type="protein sequence ID" value="MBX0297221.1"/>
    <property type="molecule type" value="Genomic_DNA"/>
</dbReference>
<protein>
    <submittedName>
        <fullName evidence="2">YbaK/EbsC family protein</fullName>
    </submittedName>
</protein>
<dbReference type="InterPro" id="IPR036754">
    <property type="entry name" value="YbaK/aa-tRNA-synt-asso_dom_sf"/>
</dbReference>
<name>A0AAW4PI91_9EURY</name>
<sequence length="158" mass="16645">MHPSAERFVDRAREQYGIEIDAHEFPEGTKTAADAADAVGCELAQIASSIVLSVDDDLVVVVTSGANRVSESKVAAHFGVPEGPVSMADAGRVKNRIGWSIGGVPPFCHDTAVPVLFDETLTEFDTVWAAAGTPKAVFPIAPSRVRELSEAAVLDVAE</sequence>
<dbReference type="CDD" id="cd04333">
    <property type="entry name" value="ProX_deacylase"/>
    <property type="match status" value="1"/>
</dbReference>
<feature type="domain" description="YbaK/aminoacyl-tRNA synthetase-associated" evidence="1">
    <location>
        <begin position="27"/>
        <end position="146"/>
    </location>
</feature>
<evidence type="ECO:0000259" key="1">
    <source>
        <dbReference type="Pfam" id="PF04073"/>
    </source>
</evidence>
<evidence type="ECO:0000313" key="2">
    <source>
        <dbReference type="EMBL" id="MBX0297221.1"/>
    </source>
</evidence>
<dbReference type="RefSeq" id="WP_220581811.1">
    <property type="nucleotide sequence ID" value="NZ_RKLT01000016.1"/>
</dbReference>
<organism evidence="2 3">
    <name type="scientific">Haloarcula nitratireducens</name>
    <dbReference type="NCBI Taxonomy" id="2487749"/>
    <lineage>
        <taxon>Archaea</taxon>
        <taxon>Methanobacteriati</taxon>
        <taxon>Methanobacteriota</taxon>
        <taxon>Stenosarchaea group</taxon>
        <taxon>Halobacteria</taxon>
        <taxon>Halobacteriales</taxon>
        <taxon>Haloarculaceae</taxon>
        <taxon>Haloarcula</taxon>
    </lineage>
</organism>
<accession>A0AAW4PI91</accession>
<dbReference type="PANTHER" id="PTHR30411:SF1">
    <property type="entry name" value="CYTOPLASMIC PROTEIN"/>
    <property type="match status" value="1"/>
</dbReference>
<gene>
    <name evidence="2" type="ORF">EGH23_20295</name>
</gene>
<reference evidence="2 3" key="1">
    <citation type="submission" date="2021-06" db="EMBL/GenBank/DDBJ databases">
        <title>Halomicroarcula sp. a new haloarchaeum isolated from saline soil.</title>
        <authorList>
            <person name="Duran-Viseras A."/>
            <person name="Sanchez-Porro C."/>
            <person name="Ventosa A."/>
        </authorList>
    </citation>
    <scope>NUCLEOTIDE SEQUENCE [LARGE SCALE GENOMIC DNA]</scope>
    <source>
        <strain evidence="2 3">F27</strain>
    </source>
</reference>
<evidence type="ECO:0000313" key="3">
    <source>
        <dbReference type="Proteomes" id="UP001430455"/>
    </source>
</evidence>
<dbReference type="InterPro" id="IPR007214">
    <property type="entry name" value="YbaK/aa-tRNA-synth-assoc-dom"/>
</dbReference>
<dbReference type="SUPFAM" id="SSF55826">
    <property type="entry name" value="YbaK/ProRS associated domain"/>
    <property type="match status" value="1"/>
</dbReference>
<dbReference type="AlphaFoldDB" id="A0AAW4PI91"/>
<dbReference type="PANTHER" id="PTHR30411">
    <property type="entry name" value="CYTOPLASMIC PROTEIN"/>
    <property type="match status" value="1"/>
</dbReference>
<comment type="caution">
    <text evidence="2">The sequence shown here is derived from an EMBL/GenBank/DDBJ whole genome shotgun (WGS) entry which is preliminary data.</text>
</comment>
<keyword evidence="3" id="KW-1185">Reference proteome</keyword>
<proteinExistence type="predicted"/>
<dbReference type="Gene3D" id="3.90.960.10">
    <property type="entry name" value="YbaK/aminoacyl-tRNA synthetase-associated domain"/>
    <property type="match status" value="1"/>
</dbReference>
<dbReference type="Pfam" id="PF04073">
    <property type="entry name" value="tRNA_edit"/>
    <property type="match status" value="1"/>
</dbReference>
<dbReference type="GO" id="GO:0002161">
    <property type="term" value="F:aminoacyl-tRNA deacylase activity"/>
    <property type="evidence" value="ECO:0007669"/>
    <property type="project" value="InterPro"/>
</dbReference>